<evidence type="ECO:0000313" key="2">
    <source>
        <dbReference type="EMBL" id="SHF59316.1"/>
    </source>
</evidence>
<proteinExistence type="predicted"/>
<gene>
    <name evidence="2" type="ORF">SAMN03080594_105238</name>
</gene>
<dbReference type="Proteomes" id="UP000184406">
    <property type="component" value="Unassembled WGS sequence"/>
</dbReference>
<accession>A0A1M5CX97</accession>
<keyword evidence="1" id="KW-0175">Coiled coil</keyword>
<feature type="coiled-coil region" evidence="1">
    <location>
        <begin position="67"/>
        <end position="101"/>
    </location>
</feature>
<organism evidence="2 3">
    <name type="scientific">Arenibacter palladensis</name>
    <dbReference type="NCBI Taxonomy" id="237373"/>
    <lineage>
        <taxon>Bacteria</taxon>
        <taxon>Pseudomonadati</taxon>
        <taxon>Bacteroidota</taxon>
        <taxon>Flavobacteriia</taxon>
        <taxon>Flavobacteriales</taxon>
        <taxon>Flavobacteriaceae</taxon>
        <taxon>Arenibacter</taxon>
    </lineage>
</organism>
<keyword evidence="3" id="KW-1185">Reference proteome</keyword>
<evidence type="ECO:0000313" key="3">
    <source>
        <dbReference type="Proteomes" id="UP000184406"/>
    </source>
</evidence>
<sequence>MSAAINKKRMMEWLDPSEMHEASLQWMSELKFIRDEQLFLNDLVKSYTLQLTDSTVFNESKEIIGAITNAEKEIIVLMKKVQAHENQLEIMLDEIDQLKMEKAYTETHWELNSEISQYTLHYRELKSRLFKLVSKVMKKDKGNRLLN</sequence>
<reference evidence="3" key="1">
    <citation type="submission" date="2016-11" db="EMBL/GenBank/DDBJ databases">
        <authorList>
            <person name="Varghese N."/>
            <person name="Submissions S."/>
        </authorList>
    </citation>
    <scope>NUCLEOTIDE SEQUENCE [LARGE SCALE GENOMIC DNA]</scope>
    <source>
        <strain evidence="3">DSM 17539</strain>
    </source>
</reference>
<dbReference type="OrthoDB" id="1139121at2"/>
<protein>
    <submittedName>
        <fullName evidence="2">Uncharacterized protein</fullName>
    </submittedName>
</protein>
<dbReference type="RefSeq" id="WP_072863149.1">
    <property type="nucleotide sequence ID" value="NZ_FQUX01000005.1"/>
</dbReference>
<dbReference type="EMBL" id="FQUX01000005">
    <property type="protein sequence ID" value="SHF59316.1"/>
    <property type="molecule type" value="Genomic_DNA"/>
</dbReference>
<dbReference type="AlphaFoldDB" id="A0A1M5CX97"/>
<name>A0A1M5CX97_9FLAO</name>
<evidence type="ECO:0000256" key="1">
    <source>
        <dbReference type="SAM" id="Coils"/>
    </source>
</evidence>